<dbReference type="OrthoDB" id="6379120at2"/>
<organism evidence="1 2">
    <name type="scientific">Pseudoalteromonas luteoviolacea</name>
    <dbReference type="NCBI Taxonomy" id="43657"/>
    <lineage>
        <taxon>Bacteria</taxon>
        <taxon>Pseudomonadati</taxon>
        <taxon>Pseudomonadota</taxon>
        <taxon>Gammaproteobacteria</taxon>
        <taxon>Alteromonadales</taxon>
        <taxon>Pseudoalteromonadaceae</taxon>
        <taxon>Pseudoalteromonas</taxon>
    </lineage>
</organism>
<sequence length="69" mass="7549">MASAKPDRFDCALIELIKEAFRSGADFPLLGKALTLAASDNIESPDSRIVLVTKDSHVKVLTGIYPFKR</sequence>
<evidence type="ECO:0000313" key="1">
    <source>
        <dbReference type="EMBL" id="OCQ21264.1"/>
    </source>
</evidence>
<dbReference type="AlphaFoldDB" id="A0A1C0TQP4"/>
<dbReference type="RefSeq" id="WP_065790632.1">
    <property type="nucleotide sequence ID" value="NZ_MAUJ01000003.1"/>
</dbReference>
<dbReference type="Proteomes" id="UP000093366">
    <property type="component" value="Unassembled WGS sequence"/>
</dbReference>
<reference evidence="2" key="1">
    <citation type="submission" date="2016-07" db="EMBL/GenBank/DDBJ databases">
        <authorList>
            <person name="Florea S."/>
            <person name="Webb J.S."/>
            <person name="Jaromczyk J."/>
            <person name="Schardl C.L."/>
        </authorList>
    </citation>
    <scope>NUCLEOTIDE SEQUENCE [LARGE SCALE GENOMIC DNA]</scope>
    <source>
        <strain evidence="2">IPB1</strain>
    </source>
</reference>
<gene>
    <name evidence="1" type="ORF">A7985_11595</name>
</gene>
<comment type="caution">
    <text evidence="1">The sequence shown here is derived from an EMBL/GenBank/DDBJ whole genome shotgun (WGS) entry which is preliminary data.</text>
</comment>
<accession>A0A1C0TQP4</accession>
<protein>
    <submittedName>
        <fullName evidence="1">Uncharacterized protein</fullName>
    </submittedName>
</protein>
<dbReference type="EMBL" id="MAUJ01000003">
    <property type="protein sequence ID" value="OCQ21264.1"/>
    <property type="molecule type" value="Genomic_DNA"/>
</dbReference>
<evidence type="ECO:0000313" key="2">
    <source>
        <dbReference type="Proteomes" id="UP000093366"/>
    </source>
</evidence>
<proteinExistence type="predicted"/>
<name>A0A1C0TQP4_9GAMM</name>